<evidence type="ECO:0000313" key="3">
    <source>
        <dbReference type="Proteomes" id="UP000609121"/>
    </source>
</evidence>
<keyword evidence="1" id="KW-1133">Transmembrane helix</keyword>
<proteinExistence type="predicted"/>
<evidence type="ECO:0000313" key="2">
    <source>
        <dbReference type="EMBL" id="MBE3639766.1"/>
    </source>
</evidence>
<keyword evidence="3" id="KW-1185">Reference proteome</keyword>
<keyword evidence="1" id="KW-0812">Transmembrane</keyword>
<keyword evidence="1" id="KW-0472">Membrane</keyword>
<dbReference type="Proteomes" id="UP000609121">
    <property type="component" value="Unassembled WGS sequence"/>
</dbReference>
<evidence type="ECO:0008006" key="4">
    <source>
        <dbReference type="Google" id="ProtNLM"/>
    </source>
</evidence>
<evidence type="ECO:0000256" key="1">
    <source>
        <dbReference type="SAM" id="Phobius"/>
    </source>
</evidence>
<protein>
    <recommendedName>
        <fullName evidence="4">Apolipoprotein acyltransferase</fullName>
    </recommendedName>
</protein>
<reference evidence="2" key="1">
    <citation type="submission" date="2020-09" db="EMBL/GenBank/DDBJ databases">
        <title>A novel bacterium of genus Mangrovicoccus, isolated from South China Sea.</title>
        <authorList>
            <person name="Huang H."/>
            <person name="Mo K."/>
            <person name="Hu Y."/>
        </authorList>
    </citation>
    <scope>NUCLEOTIDE SEQUENCE</scope>
    <source>
        <strain evidence="2">HB182678</strain>
    </source>
</reference>
<name>A0A8J7CLC6_9RHOB</name>
<dbReference type="AlphaFoldDB" id="A0A8J7CLC6"/>
<comment type="caution">
    <text evidence="2">The sequence shown here is derived from an EMBL/GenBank/DDBJ whole genome shotgun (WGS) entry which is preliminary data.</text>
</comment>
<feature type="transmembrane region" description="Helical" evidence="1">
    <location>
        <begin position="28"/>
        <end position="50"/>
    </location>
</feature>
<dbReference type="EMBL" id="JACVXA010000058">
    <property type="protein sequence ID" value="MBE3639766.1"/>
    <property type="molecule type" value="Genomic_DNA"/>
</dbReference>
<gene>
    <name evidence="2" type="ORF">ICN82_16305</name>
</gene>
<accession>A0A8J7CLC6</accession>
<sequence>MIVIVALLAGAAFGGLTARRRGGNRWDIAQYAAVCAIIGAILGLTAAIWLQRAG</sequence>
<dbReference type="RefSeq" id="WP_193184765.1">
    <property type="nucleotide sequence ID" value="NZ_JACVXA010000058.1"/>
</dbReference>
<organism evidence="2 3">
    <name type="scientific">Mangrovicoccus algicola</name>
    <dbReference type="NCBI Taxonomy" id="2771008"/>
    <lineage>
        <taxon>Bacteria</taxon>
        <taxon>Pseudomonadati</taxon>
        <taxon>Pseudomonadota</taxon>
        <taxon>Alphaproteobacteria</taxon>
        <taxon>Rhodobacterales</taxon>
        <taxon>Paracoccaceae</taxon>
        <taxon>Mangrovicoccus</taxon>
    </lineage>
</organism>